<dbReference type="SMART" id="SM00869">
    <property type="entry name" value="Autotransporter"/>
    <property type="match status" value="1"/>
</dbReference>
<dbReference type="PROSITE" id="PS51208">
    <property type="entry name" value="AUTOTRANSPORTER"/>
    <property type="match status" value="1"/>
</dbReference>
<dbReference type="Gene3D" id="2.40.128.130">
    <property type="entry name" value="Autotransporter beta-domain"/>
    <property type="match status" value="1"/>
</dbReference>
<organism evidence="1 2">
    <name type="scientific">Campylobacter hyointestinalis subsp. hyointestinalis</name>
    <dbReference type="NCBI Taxonomy" id="91352"/>
    <lineage>
        <taxon>Bacteria</taxon>
        <taxon>Pseudomonadati</taxon>
        <taxon>Campylobacterota</taxon>
        <taxon>Epsilonproteobacteria</taxon>
        <taxon>Campylobacterales</taxon>
        <taxon>Campylobacteraceae</taxon>
        <taxon>Campylobacter</taxon>
    </lineage>
</organism>
<reference evidence="1 2" key="1">
    <citation type="submission" date="2015-11" db="EMBL/GenBank/DDBJ databases">
        <authorList>
            <consortium name="Pathogen Informatics"/>
        </authorList>
    </citation>
    <scope>NUCLEOTIDE SEQUENCE [LARGE SCALE GENOMIC DNA]</scope>
    <source>
        <strain evidence="1 2">007A-0283</strain>
    </source>
</reference>
<evidence type="ECO:0000313" key="2">
    <source>
        <dbReference type="Proteomes" id="UP000052245"/>
    </source>
</evidence>
<sequence>MQNKSFKVIGNVGGGIKRFSLFSLVLCSALYSTDFTYDGKNGNGYLQQKTIVNTVIKYTDFILSDNITNGNTLTFNYNPKDPDVTNPTNIYVTNIKGNLDTYNNTFIFNNGKATEFLYVGSSDTGKSYNNKLEIKDGSLNTVMAGATNGGDAYNNHVVVTGGQIDTVYGANVTNTGKAYRNIVEVQGGNITNVIGAATFATGDGGLDIYNNKVLITGGTIKGYVAGGENSKNGSAYSNTVEIKGGSFEKDIYGGKIEDKEQVATKNTVTIDGSGIVFNKNITIYGGAFVDGRNQETPKDVFTGNTLNIKNKKDIFIKDVKNFEFLNFYLPENIAKDNTVLTLSAADETDLSRSKIGVAMSSGAIKLNLGDEIKLIEKTNGTIKAPGDLTNTLDGQARTQKVVSGVSKIYTFTLSAPNEQNSVKKIVARVSEVEDNKKQKNIAETSAMMGGMVNEGAEMTSSSGMKNASSATMSNGGESSNFGALGGQNVRLNSGSHVDVKGLSFIVGVSKQANDAFMYGAFVEAGFGNYDSYNDFGAVGSAHGWGDNKYYGGGFLGKFDMIKNYYLEASVRAGRVYSDYKSSDINPSQNAEFESSRIYWGGHIGFGKIFELNSVSNLDIYTKFFVTRLGSDEIEVIGEKIKYHNSNSIRARLGSRYSYYLDDNFEIYGGAAFEREFNSDAKATNLTQNQDLVSPTLKGNTAIGEFGFKFKTPFKPLTLDLNLQGLTGKREGVTGGINAEFKF</sequence>
<dbReference type="RefSeq" id="WP_059443057.1">
    <property type="nucleotide sequence ID" value="NZ_FAVC01000002.1"/>
</dbReference>
<gene>
    <name evidence="1" type="ORF">ERS739223_01401</name>
</gene>
<dbReference type="AlphaFoldDB" id="A0A2S5J825"/>
<dbReference type="InterPro" id="IPR005546">
    <property type="entry name" value="Autotransporte_beta"/>
</dbReference>
<accession>A0A2S5J825</accession>
<proteinExistence type="predicted"/>
<dbReference type="EMBL" id="FAVC01000002">
    <property type="protein sequence ID" value="CUU88256.1"/>
    <property type="molecule type" value="Genomic_DNA"/>
</dbReference>
<evidence type="ECO:0000313" key="1">
    <source>
        <dbReference type="EMBL" id="CUU88256.1"/>
    </source>
</evidence>
<dbReference type="InterPro" id="IPR036709">
    <property type="entry name" value="Autotransporte_beta_dom_sf"/>
</dbReference>
<comment type="caution">
    <text evidence="1">The sequence shown here is derived from an EMBL/GenBank/DDBJ whole genome shotgun (WGS) entry which is preliminary data.</text>
</comment>
<dbReference type="Proteomes" id="UP000052245">
    <property type="component" value="Unassembled WGS sequence"/>
</dbReference>
<protein>
    <submittedName>
        <fullName evidence="1">High-molecular-weight surface-exposed protein</fullName>
    </submittedName>
</protein>
<dbReference type="SUPFAM" id="SSF103515">
    <property type="entry name" value="Autotransporter"/>
    <property type="match status" value="1"/>
</dbReference>
<name>A0A2S5J825_CAMHY</name>